<proteinExistence type="predicted"/>
<evidence type="ECO:0000256" key="1">
    <source>
        <dbReference type="SAM" id="MobiDB-lite"/>
    </source>
</evidence>
<evidence type="ECO:0000313" key="2">
    <source>
        <dbReference type="EMBL" id="CAB1430655.1"/>
    </source>
</evidence>
<reference evidence="2" key="1">
    <citation type="submission" date="2020-03" db="EMBL/GenBank/DDBJ databases">
        <authorList>
            <person name="Weist P."/>
        </authorList>
    </citation>
    <scope>NUCLEOTIDE SEQUENCE</scope>
</reference>
<accession>A0A9N7UFV1</accession>
<comment type="caution">
    <text evidence="2">The sequence shown here is derived from an EMBL/GenBank/DDBJ whole genome shotgun (WGS) entry which is preliminary data.</text>
</comment>
<feature type="region of interest" description="Disordered" evidence="1">
    <location>
        <begin position="26"/>
        <end position="55"/>
    </location>
</feature>
<dbReference type="Proteomes" id="UP001153269">
    <property type="component" value="Unassembled WGS sequence"/>
</dbReference>
<gene>
    <name evidence="2" type="ORF">PLEPLA_LOCUS18637</name>
</gene>
<name>A0A9N7UFV1_PLEPL</name>
<protein>
    <submittedName>
        <fullName evidence="2">Uncharacterized protein</fullName>
    </submittedName>
</protein>
<sequence length="93" mass="10031">MAAAPQSRRDPTHSMFFPRGVEIVKGINGESGGRKDSERAGGSASGWEGAMDEQSRLDVPKAGVQQGHCTEASREQDPACVKEEEVEVREVCE</sequence>
<evidence type="ECO:0000313" key="3">
    <source>
        <dbReference type="Proteomes" id="UP001153269"/>
    </source>
</evidence>
<dbReference type="EMBL" id="CADEAL010001256">
    <property type="protein sequence ID" value="CAB1430655.1"/>
    <property type="molecule type" value="Genomic_DNA"/>
</dbReference>
<keyword evidence="3" id="KW-1185">Reference proteome</keyword>
<organism evidence="2 3">
    <name type="scientific">Pleuronectes platessa</name>
    <name type="common">European plaice</name>
    <dbReference type="NCBI Taxonomy" id="8262"/>
    <lineage>
        <taxon>Eukaryota</taxon>
        <taxon>Metazoa</taxon>
        <taxon>Chordata</taxon>
        <taxon>Craniata</taxon>
        <taxon>Vertebrata</taxon>
        <taxon>Euteleostomi</taxon>
        <taxon>Actinopterygii</taxon>
        <taxon>Neopterygii</taxon>
        <taxon>Teleostei</taxon>
        <taxon>Neoteleostei</taxon>
        <taxon>Acanthomorphata</taxon>
        <taxon>Carangaria</taxon>
        <taxon>Pleuronectiformes</taxon>
        <taxon>Pleuronectoidei</taxon>
        <taxon>Pleuronectidae</taxon>
        <taxon>Pleuronectes</taxon>
    </lineage>
</organism>
<dbReference type="AlphaFoldDB" id="A0A9N7UFV1"/>